<comment type="caution">
    <text evidence="1">The sequence shown here is derived from an EMBL/GenBank/DDBJ whole genome shotgun (WGS) entry which is preliminary data.</text>
</comment>
<protein>
    <submittedName>
        <fullName evidence="1">Uncharacterized protein</fullName>
    </submittedName>
</protein>
<dbReference type="Pfam" id="PF20118">
    <property type="entry name" value="DUF6508"/>
    <property type="match status" value="1"/>
</dbReference>
<evidence type="ECO:0000313" key="1">
    <source>
        <dbReference type="EMBL" id="GAM00584.1"/>
    </source>
</evidence>
<organism evidence="1 2">
    <name type="scientific">Sphingomonas parapaucimobilis NBRC 15100</name>
    <dbReference type="NCBI Taxonomy" id="1219049"/>
    <lineage>
        <taxon>Bacteria</taxon>
        <taxon>Pseudomonadati</taxon>
        <taxon>Pseudomonadota</taxon>
        <taxon>Alphaproteobacteria</taxon>
        <taxon>Sphingomonadales</taxon>
        <taxon>Sphingomonadaceae</taxon>
        <taxon>Sphingomonas</taxon>
    </lineage>
</organism>
<sequence>MDMATLRNIAAFAPILAAPDFVTGAWTEPRRSAEGVITMAWFNLSEPASAFVTTIATEDIAAHYRKPMDEEARAALIRMAEHPGAIAGASIDQIAWILTFLLRADRFSEGSLARAFDTGLMRAIAERAVILSDRDRKNQKPR</sequence>
<reference evidence="1 2" key="1">
    <citation type="submission" date="2014-11" db="EMBL/GenBank/DDBJ databases">
        <title>Whole genome shotgun sequence of Sphingomonas parapaucimobilis NBRC 15100.</title>
        <authorList>
            <person name="Katano-Makiyama Y."/>
            <person name="Hosoyama A."/>
            <person name="Hashimoto M."/>
            <person name="Hosoyama Y."/>
            <person name="Noguchi M."/>
            <person name="Numata M."/>
            <person name="Tsuchikane K."/>
            <person name="Hirakata S."/>
            <person name="Uohara A."/>
            <person name="Shimodaira J."/>
            <person name="Ohji S."/>
            <person name="Ichikawa N."/>
            <person name="Kimura A."/>
            <person name="Yamazoe A."/>
            <person name="Fujita N."/>
        </authorList>
    </citation>
    <scope>NUCLEOTIDE SEQUENCE [LARGE SCALE GENOMIC DNA]</scope>
    <source>
        <strain evidence="1 2">NBRC 15100</strain>
    </source>
</reference>
<dbReference type="EMBL" id="BBPI01000034">
    <property type="protein sequence ID" value="GAM00584.1"/>
    <property type="molecule type" value="Genomic_DNA"/>
</dbReference>
<keyword evidence="2" id="KW-1185">Reference proteome</keyword>
<dbReference type="AlphaFoldDB" id="A0A0A1W6N4"/>
<dbReference type="Proteomes" id="UP000032305">
    <property type="component" value="Unassembled WGS sequence"/>
</dbReference>
<proteinExistence type="predicted"/>
<gene>
    <name evidence="1" type="ORF">SP5_034_01590</name>
</gene>
<name>A0A0A1W6N4_9SPHN</name>
<evidence type="ECO:0000313" key="2">
    <source>
        <dbReference type="Proteomes" id="UP000032305"/>
    </source>
</evidence>
<dbReference type="InterPro" id="IPR045425">
    <property type="entry name" value="DUF6508"/>
</dbReference>
<dbReference type="eggNOG" id="ENOG5033N3E">
    <property type="taxonomic scope" value="Bacteria"/>
</dbReference>
<accession>A0A0A1W6N4</accession>